<name>A0A914ZHP2_PARUN</name>
<reference evidence="3" key="1">
    <citation type="submission" date="2022-11" db="UniProtKB">
        <authorList>
            <consortium name="WormBaseParasite"/>
        </authorList>
    </citation>
    <scope>IDENTIFICATION</scope>
</reference>
<evidence type="ECO:0000313" key="2">
    <source>
        <dbReference type="Proteomes" id="UP000887569"/>
    </source>
</evidence>
<organism evidence="2 3">
    <name type="scientific">Parascaris univalens</name>
    <name type="common">Nematode worm</name>
    <dbReference type="NCBI Taxonomy" id="6257"/>
    <lineage>
        <taxon>Eukaryota</taxon>
        <taxon>Metazoa</taxon>
        <taxon>Ecdysozoa</taxon>
        <taxon>Nematoda</taxon>
        <taxon>Chromadorea</taxon>
        <taxon>Rhabditida</taxon>
        <taxon>Spirurina</taxon>
        <taxon>Ascaridomorpha</taxon>
        <taxon>Ascaridoidea</taxon>
        <taxon>Ascarididae</taxon>
        <taxon>Parascaris</taxon>
    </lineage>
</organism>
<evidence type="ECO:0000313" key="3">
    <source>
        <dbReference type="WBParaSite" id="PgB04_g120_t01"/>
    </source>
</evidence>
<accession>A0A914ZHP2</accession>
<proteinExistence type="predicted"/>
<keyword evidence="2" id="KW-1185">Reference proteome</keyword>
<dbReference type="Proteomes" id="UP000887569">
    <property type="component" value="Unplaced"/>
</dbReference>
<evidence type="ECO:0000256" key="1">
    <source>
        <dbReference type="SAM" id="MobiDB-lite"/>
    </source>
</evidence>
<sequence length="413" mass="46511">MASEGGDDAAVKSTVRFAKISPSLENMSDFLSIVGANANLRLIGECAINETDDLYGYVGYGCVDAVIRRSRPVENCSLVKLNEIENGELASCLLNVAYPKAFSRESAELIDTSCNLRDNSALFLEAAFAQHFISIKEGTFPADIDDKLFHMFAFVPQDGRMLLLHDGLCCDATSYFEKHIWICDESKKNRSANFMHLLDSTSFRIRSGCLYAVVEDRKLLIAKELNELRQRYSEKFGKYEVDKSMTGEDWADMSSLNASIVEAEAFELSIEGDDSPVKQLPIVHPSTTSVDERHEMFEQIEQLEKKLWLQQERFEYSVIPGEDVKEARSKFYASVDADRIGLAASRTPKGTRRRRSEPKRVTPLKEMTNARVDRVKIATSRRATKRRSKSSATNSSVVHQEDSKRRSAKLSPL</sequence>
<dbReference type="WBParaSite" id="PgB04_g120_t01">
    <property type="protein sequence ID" value="PgB04_g120_t01"/>
    <property type="gene ID" value="PgB04_g120"/>
</dbReference>
<feature type="region of interest" description="Disordered" evidence="1">
    <location>
        <begin position="343"/>
        <end position="413"/>
    </location>
</feature>
<protein>
    <submittedName>
        <fullName evidence="3">Ubiquitinyl hydrolase 1</fullName>
    </submittedName>
</protein>
<dbReference type="AlphaFoldDB" id="A0A914ZHP2"/>